<sequence>MILQHYLGGRWLDGTGAATALLDPVTGDELATVAGGGLDLAAALDHARRVGGPALKAMTYAERGALLKAVAEVLTANRDRYNDLSLQNSGATAVDCAFDVDGGIGTLRYFAGLGKGLGDTRHLVEPDMERLGRDESFQTLHVWAPYGGVAIHINAFNFPSWGLWGKVAVALLSGMPVLAKPAAATALLSHAMVKDVIEAGVLPDGALSLLCAGGRELMDLVRPQDVVSFTGSADTARRLRANATVIAAGVPFNIEADSLNAAVLGPDAGPETEEFAAFVKEVLKEMTVKAGQKCTAIRRILVPADRLDAVQEALTAKVVVGDPRQEGVRMGPLVNRAQVQAAEEGLARLTQDARVVFQSDVPRGGAGCFFPATLLRCDDPDGAEAVHAHEVFGPVATLMPYRDAHHAFALVARGEGSLVTSVFTADADFAARASVALAAVNGRVAVVDGSVAKANPGHGVVMPQCLHGGPGRAGGGEEMGGRRALRFYHQRCAIQGSVAHLTRLKETGASFTG</sequence>
<accession>A0A286GL49</accession>
<reference evidence="3 4" key="1">
    <citation type="submission" date="2017-09" db="EMBL/GenBank/DDBJ databases">
        <authorList>
            <person name="Ehlers B."/>
            <person name="Leendertz F.H."/>
        </authorList>
    </citation>
    <scope>NUCLEOTIDE SEQUENCE [LARGE SCALE GENOMIC DNA]</scope>
    <source>
        <strain evidence="3 4">USBA 140</strain>
    </source>
</reference>
<dbReference type="InterPro" id="IPR016161">
    <property type="entry name" value="Ald_DH/histidinol_DH"/>
</dbReference>
<dbReference type="Proteomes" id="UP000219621">
    <property type="component" value="Unassembled WGS sequence"/>
</dbReference>
<dbReference type="Gene3D" id="3.40.309.10">
    <property type="entry name" value="Aldehyde Dehydrogenase, Chain A, domain 2"/>
    <property type="match status" value="1"/>
</dbReference>
<dbReference type="NCBIfam" id="NF008868">
    <property type="entry name" value="PRK11903.1"/>
    <property type="match status" value="1"/>
</dbReference>
<protein>
    <submittedName>
        <fullName evidence="3">3,4-dehydroadipyl-CoA semialdehyde dehydrogenase</fullName>
    </submittedName>
</protein>
<gene>
    <name evidence="3" type="ORF">SAMN05421508_105238</name>
</gene>
<dbReference type="PANTHER" id="PTHR43111">
    <property type="entry name" value="ALDEHYDE DEHYDROGENASE B-RELATED"/>
    <property type="match status" value="1"/>
</dbReference>
<dbReference type="RefSeq" id="WP_097279611.1">
    <property type="nucleotide sequence ID" value="NZ_OCNJ01000005.1"/>
</dbReference>
<proteinExistence type="predicted"/>
<evidence type="ECO:0000313" key="4">
    <source>
        <dbReference type="Proteomes" id="UP000219621"/>
    </source>
</evidence>
<evidence type="ECO:0000259" key="2">
    <source>
        <dbReference type="Pfam" id="PF00171"/>
    </source>
</evidence>
<dbReference type="EMBL" id="OCNJ01000005">
    <property type="protein sequence ID" value="SOD96263.1"/>
    <property type="molecule type" value="Genomic_DNA"/>
</dbReference>
<dbReference type="OrthoDB" id="9759612at2"/>
<evidence type="ECO:0000256" key="1">
    <source>
        <dbReference type="ARBA" id="ARBA00023002"/>
    </source>
</evidence>
<dbReference type="NCBIfam" id="TIGR02278">
    <property type="entry name" value="PaaN-DH"/>
    <property type="match status" value="1"/>
</dbReference>
<dbReference type="PANTHER" id="PTHR43111:SF1">
    <property type="entry name" value="ALDEHYDE DEHYDROGENASE B-RELATED"/>
    <property type="match status" value="1"/>
</dbReference>
<keyword evidence="1" id="KW-0560">Oxidoreductase</keyword>
<dbReference type="InterPro" id="IPR016163">
    <property type="entry name" value="Ald_DH_C"/>
</dbReference>
<organism evidence="3 4">
    <name type="scientific">Caenispirillum bisanense</name>
    <dbReference type="NCBI Taxonomy" id="414052"/>
    <lineage>
        <taxon>Bacteria</taxon>
        <taxon>Pseudomonadati</taxon>
        <taxon>Pseudomonadota</taxon>
        <taxon>Alphaproteobacteria</taxon>
        <taxon>Rhodospirillales</taxon>
        <taxon>Novispirillaceae</taxon>
        <taxon>Caenispirillum</taxon>
    </lineage>
</organism>
<dbReference type="InterPro" id="IPR016162">
    <property type="entry name" value="Ald_DH_N"/>
</dbReference>
<name>A0A286GL49_9PROT</name>
<dbReference type="Gene3D" id="3.40.605.10">
    <property type="entry name" value="Aldehyde Dehydrogenase, Chain A, domain 1"/>
    <property type="match status" value="1"/>
</dbReference>
<evidence type="ECO:0000313" key="3">
    <source>
        <dbReference type="EMBL" id="SOD96263.1"/>
    </source>
</evidence>
<dbReference type="InterPro" id="IPR015590">
    <property type="entry name" value="Aldehyde_DH_dom"/>
</dbReference>
<dbReference type="InterPro" id="IPR011966">
    <property type="entry name" value="PaaN-DH"/>
</dbReference>
<dbReference type="AlphaFoldDB" id="A0A286GL49"/>
<dbReference type="GO" id="GO:0016620">
    <property type="term" value="F:oxidoreductase activity, acting on the aldehyde or oxo group of donors, NAD or NADP as acceptor"/>
    <property type="evidence" value="ECO:0007669"/>
    <property type="project" value="InterPro"/>
</dbReference>
<keyword evidence="4" id="KW-1185">Reference proteome</keyword>
<dbReference type="Pfam" id="PF00171">
    <property type="entry name" value="Aldedh"/>
    <property type="match status" value="1"/>
</dbReference>
<dbReference type="SUPFAM" id="SSF53720">
    <property type="entry name" value="ALDH-like"/>
    <property type="match status" value="1"/>
</dbReference>
<feature type="domain" description="Aldehyde dehydrogenase" evidence="2">
    <location>
        <begin position="11"/>
        <end position="490"/>
    </location>
</feature>